<evidence type="ECO:0000313" key="2">
    <source>
        <dbReference type="EMBL" id="CAG9574301.1"/>
    </source>
</evidence>
<comment type="caution">
    <text evidence="2">The sequence shown here is derived from an EMBL/GenBank/DDBJ whole genome shotgun (WGS) entry which is preliminary data.</text>
</comment>
<name>A0A8J2W8L6_9NEOP</name>
<feature type="domain" description="PiggyBac transposable element-derived protein" evidence="1">
    <location>
        <begin position="1"/>
        <end position="164"/>
    </location>
</feature>
<dbReference type="Pfam" id="PF13843">
    <property type="entry name" value="DDE_Tnp_1_7"/>
    <property type="match status" value="1"/>
</dbReference>
<gene>
    <name evidence="2" type="ORF">DCHRY22_LOCUS10845</name>
</gene>
<evidence type="ECO:0000259" key="1">
    <source>
        <dbReference type="Pfam" id="PF13843"/>
    </source>
</evidence>
<dbReference type="PANTHER" id="PTHR46599">
    <property type="entry name" value="PIGGYBAC TRANSPOSABLE ELEMENT-DERIVED PROTEIN 4"/>
    <property type="match status" value="1"/>
</dbReference>
<dbReference type="PANTHER" id="PTHR46599:SF6">
    <property type="entry name" value="DUAL SPECIFICITY PHOSPHATASE 26"/>
    <property type="match status" value="1"/>
</dbReference>
<reference evidence="2" key="1">
    <citation type="submission" date="2021-09" db="EMBL/GenBank/DDBJ databases">
        <authorList>
            <person name="Martin H S."/>
        </authorList>
    </citation>
    <scope>NUCLEOTIDE SEQUENCE</scope>
</reference>
<accession>A0A8J2W8L6</accession>
<dbReference type="InterPro" id="IPR029526">
    <property type="entry name" value="PGBD"/>
</dbReference>
<dbReference type="Proteomes" id="UP000789524">
    <property type="component" value="Unassembled WGS sequence"/>
</dbReference>
<organism evidence="2 3">
    <name type="scientific">Danaus chrysippus</name>
    <name type="common">African queen</name>
    <dbReference type="NCBI Taxonomy" id="151541"/>
    <lineage>
        <taxon>Eukaryota</taxon>
        <taxon>Metazoa</taxon>
        <taxon>Ecdysozoa</taxon>
        <taxon>Arthropoda</taxon>
        <taxon>Hexapoda</taxon>
        <taxon>Insecta</taxon>
        <taxon>Pterygota</taxon>
        <taxon>Neoptera</taxon>
        <taxon>Endopterygota</taxon>
        <taxon>Lepidoptera</taxon>
        <taxon>Glossata</taxon>
        <taxon>Ditrysia</taxon>
        <taxon>Papilionoidea</taxon>
        <taxon>Nymphalidae</taxon>
        <taxon>Danainae</taxon>
        <taxon>Danaini</taxon>
        <taxon>Danaina</taxon>
        <taxon>Danaus</taxon>
        <taxon>Anosia</taxon>
    </lineage>
</organism>
<sequence length="404" mass="46515">MGLSRFFLLMRCLRFDSKDTREERIQLDKLAPIRELFDIVVGTFKKYYSVSQYVTIDEKLEAFRGRCNFRQYIPSKPNKYGIKIYALTDAKMFYTHTMEVYVGKQPDGPYQVDNSALALVLRLSENIHNTGRNITCDNFFTSIPLIDKLDPTKSRREAVGAFKKSISFRDCTYAPARVPPVSNNKIRVEFDTQELCDDAFTKLRSKPDAPVTAELARKLKHMILLKRISSDMAPKDLVSTLLRQNPQLHTYSDTDITFRFKRGNNRSTHLYKAVLVANPATWKTIVDMGRVCLDFQKVQAEDFSQFLEYQKCLNFGHVKKHCRTEATRCSHCASDTHLQDQCPTKDTPHPPKCYNCTQHNIKFHNNHPTTHKATSQTCPILRTIKTRTLNSVDYGSTQNENSSV</sequence>
<dbReference type="OrthoDB" id="10022108at2759"/>
<protein>
    <submittedName>
        <fullName evidence="2">(African queen) hypothetical protein</fullName>
    </submittedName>
</protein>
<dbReference type="EMBL" id="CAKASE010000072">
    <property type="protein sequence ID" value="CAG9574301.1"/>
    <property type="molecule type" value="Genomic_DNA"/>
</dbReference>
<proteinExistence type="predicted"/>
<evidence type="ECO:0000313" key="3">
    <source>
        <dbReference type="Proteomes" id="UP000789524"/>
    </source>
</evidence>
<dbReference type="AlphaFoldDB" id="A0A8J2W8L6"/>
<keyword evidence="3" id="KW-1185">Reference proteome</keyword>